<feature type="region of interest" description="Disordered" evidence="3">
    <location>
        <begin position="1"/>
        <end position="20"/>
    </location>
</feature>
<organism evidence="4 5">
    <name type="scientific">Streptomyces albipurpureus</name>
    <dbReference type="NCBI Taxonomy" id="2897419"/>
    <lineage>
        <taxon>Bacteria</taxon>
        <taxon>Bacillati</taxon>
        <taxon>Actinomycetota</taxon>
        <taxon>Actinomycetes</taxon>
        <taxon>Kitasatosporales</taxon>
        <taxon>Streptomycetaceae</taxon>
        <taxon>Streptomyces</taxon>
    </lineage>
</organism>
<keyword evidence="2" id="KW-0479">Metal-binding</keyword>
<keyword evidence="2" id="KW-0460">Magnesium</keyword>
<evidence type="ECO:0000256" key="3">
    <source>
        <dbReference type="SAM" id="MobiDB-lite"/>
    </source>
</evidence>
<evidence type="ECO:0000256" key="1">
    <source>
        <dbReference type="ARBA" id="ARBA00023239"/>
    </source>
</evidence>
<dbReference type="PANTHER" id="PTHR35201:SF4">
    <property type="entry name" value="BETA-PINACENE SYNTHASE-RELATED"/>
    <property type="match status" value="1"/>
</dbReference>
<comment type="similarity">
    <text evidence="2">Belongs to the terpene synthase family.</text>
</comment>
<proteinExistence type="inferred from homology"/>
<name>A0ABT0UG80_9ACTN</name>
<accession>A0ABT0UG80</accession>
<evidence type="ECO:0000256" key="2">
    <source>
        <dbReference type="RuleBase" id="RU366034"/>
    </source>
</evidence>
<evidence type="ECO:0000313" key="5">
    <source>
        <dbReference type="Proteomes" id="UP001431429"/>
    </source>
</evidence>
<dbReference type="InterPro" id="IPR034686">
    <property type="entry name" value="Terpene_cyclase-like_2"/>
</dbReference>
<dbReference type="Pfam" id="PF19086">
    <property type="entry name" value="Terpene_syn_C_2"/>
    <property type="match status" value="1"/>
</dbReference>
<dbReference type="Proteomes" id="UP001431429">
    <property type="component" value="Unassembled WGS sequence"/>
</dbReference>
<dbReference type="InterPro" id="IPR008949">
    <property type="entry name" value="Isoprenoid_synthase_dom_sf"/>
</dbReference>
<evidence type="ECO:0000313" key="4">
    <source>
        <dbReference type="EMBL" id="MCM2387197.1"/>
    </source>
</evidence>
<dbReference type="RefSeq" id="WP_250917548.1">
    <property type="nucleotide sequence ID" value="NZ_JAMQAW010000002.1"/>
</dbReference>
<keyword evidence="5" id="KW-1185">Reference proteome</keyword>
<protein>
    <recommendedName>
        <fullName evidence="2">Terpene synthase</fullName>
        <ecNumber evidence="2">4.2.3.-</ecNumber>
    </recommendedName>
</protein>
<reference evidence="4" key="1">
    <citation type="submission" date="2022-06" db="EMBL/GenBank/DDBJ databases">
        <title>Genome public.</title>
        <authorList>
            <person name="Sun Q."/>
        </authorList>
    </citation>
    <scope>NUCLEOTIDE SEQUENCE</scope>
    <source>
        <strain evidence="4">CWNU-1</strain>
    </source>
</reference>
<keyword evidence="1 2" id="KW-0456">Lyase</keyword>
<comment type="cofactor">
    <cofactor evidence="2">
        <name>Mg(2+)</name>
        <dbReference type="ChEBI" id="CHEBI:18420"/>
    </cofactor>
</comment>
<sequence>MQSTRPVEGSSIWSGPARHSPHAAAVDTRTFAWAAARRLCQDSAELENLTRIRPGLLAAYCHPEATKADLTLTAKWMAWLFLLDDRIDESDLGRDADLLAEHLHDLQVTALGTRTAADRPMSRALEEIITEASAGMSDAWRLRFRRQVSDYLSACVWQAAHRQAAQVPDRQVFPHWRRVFGAIMPSFDLVERTNGGALPSCVYYSRPYQDLLIAAADLVCWTNDLMTVDKEAAHGDLHNLVLVTAHDRSQDRQAAAAEVSAACERRIRTYTSARGHLTMLTAALGLPDAAQHHADRCAASLRVWIRGHLEWGLRTPRYRLGTTRAGRD</sequence>
<dbReference type="SUPFAM" id="SSF48576">
    <property type="entry name" value="Terpenoid synthases"/>
    <property type="match status" value="1"/>
</dbReference>
<dbReference type="EC" id="4.2.3.-" evidence="2"/>
<comment type="caution">
    <text evidence="4">The sequence shown here is derived from an EMBL/GenBank/DDBJ whole genome shotgun (WGS) entry which is preliminary data.</text>
</comment>
<dbReference type="PANTHER" id="PTHR35201">
    <property type="entry name" value="TERPENE SYNTHASE"/>
    <property type="match status" value="1"/>
</dbReference>
<gene>
    <name evidence="4" type="ORF">NBG84_02525</name>
</gene>
<dbReference type="EMBL" id="JAMQAW010000002">
    <property type="protein sequence ID" value="MCM2387197.1"/>
    <property type="molecule type" value="Genomic_DNA"/>
</dbReference>
<dbReference type="Gene3D" id="1.10.600.10">
    <property type="entry name" value="Farnesyl Diphosphate Synthase"/>
    <property type="match status" value="1"/>
</dbReference>